<dbReference type="InterPro" id="IPR008979">
    <property type="entry name" value="Galactose-bd-like_sf"/>
</dbReference>
<evidence type="ECO:0000259" key="2">
    <source>
        <dbReference type="Pfam" id="PF03425"/>
    </source>
</evidence>
<organism evidence="3 4">
    <name type="scientific">Terrimicrobium sacchariphilum</name>
    <dbReference type="NCBI Taxonomy" id="690879"/>
    <lineage>
        <taxon>Bacteria</taxon>
        <taxon>Pseudomonadati</taxon>
        <taxon>Verrucomicrobiota</taxon>
        <taxon>Terrimicrobiia</taxon>
        <taxon>Terrimicrobiales</taxon>
        <taxon>Terrimicrobiaceae</taxon>
        <taxon>Terrimicrobium</taxon>
    </lineage>
</organism>
<dbReference type="EMBL" id="BDCO01000001">
    <property type="protein sequence ID" value="GAT31495.1"/>
    <property type="molecule type" value="Genomic_DNA"/>
</dbReference>
<feature type="signal peptide" evidence="1">
    <location>
        <begin position="1"/>
        <end position="25"/>
    </location>
</feature>
<dbReference type="InterPro" id="IPR005087">
    <property type="entry name" value="CBM11"/>
</dbReference>
<evidence type="ECO:0000256" key="1">
    <source>
        <dbReference type="SAM" id="SignalP"/>
    </source>
</evidence>
<keyword evidence="4" id="KW-1185">Reference proteome</keyword>
<dbReference type="AlphaFoldDB" id="A0A146G0T4"/>
<gene>
    <name evidence="3" type="ORF">TSACC_143</name>
</gene>
<name>A0A146G0T4_TERSA</name>
<evidence type="ECO:0000313" key="4">
    <source>
        <dbReference type="Proteomes" id="UP000076023"/>
    </source>
</evidence>
<protein>
    <submittedName>
        <fullName evidence="3">Carbohydrate binding domain,family 11</fullName>
    </submittedName>
</protein>
<accession>A0A146G0T4</accession>
<reference evidence="4" key="1">
    <citation type="journal article" date="2017" name="Genome Announc.">
        <title>Draft Genome Sequence of Terrimicrobium sacchariphilum NM-5T, a Facultative Anaerobic Soil Bacterium of the Class Spartobacteria.</title>
        <authorList>
            <person name="Qiu Y.L."/>
            <person name="Tourlousse D.M."/>
            <person name="Matsuura N."/>
            <person name="Ohashi A."/>
            <person name="Sekiguchi Y."/>
        </authorList>
    </citation>
    <scope>NUCLEOTIDE SEQUENCE [LARGE SCALE GENOMIC DNA]</scope>
    <source>
        <strain evidence="4">NM-5</strain>
    </source>
</reference>
<dbReference type="GO" id="GO:0008810">
    <property type="term" value="F:cellulase activity"/>
    <property type="evidence" value="ECO:0007669"/>
    <property type="project" value="InterPro"/>
</dbReference>
<dbReference type="Proteomes" id="UP000076023">
    <property type="component" value="Unassembled WGS sequence"/>
</dbReference>
<dbReference type="SUPFAM" id="SSF49785">
    <property type="entry name" value="Galactose-binding domain-like"/>
    <property type="match status" value="1"/>
</dbReference>
<dbReference type="GO" id="GO:0030245">
    <property type="term" value="P:cellulose catabolic process"/>
    <property type="evidence" value="ECO:0007669"/>
    <property type="project" value="InterPro"/>
</dbReference>
<sequence>MKPPRLLLSTLGLAAFSFFTLLCDAAEPIPTVSPDQDSLTIGFDVGNWKGAELSTEHVKAGTHSALWKDHLINESLSSGSIPHDWTSYNGLKLWIYNAGKPPVSFMIVAVSQKDREAFSYYAHRVVVDWEGWKEVWIPFSAFEPNRDPAGWNKIDSVLITSKGWALKPSADAVLYLDGLRLANSAP</sequence>
<keyword evidence="1" id="KW-0732">Signal</keyword>
<feature type="chain" id="PRO_5007524289" evidence="1">
    <location>
        <begin position="26"/>
        <end position="186"/>
    </location>
</feature>
<feature type="domain" description="CBM11" evidence="2">
    <location>
        <begin position="83"/>
        <end position="145"/>
    </location>
</feature>
<dbReference type="InParanoid" id="A0A146G0T4"/>
<dbReference type="Gene3D" id="2.60.120.430">
    <property type="entry name" value="Galactose-binding lectin"/>
    <property type="match status" value="1"/>
</dbReference>
<dbReference type="RefSeq" id="WP_075077392.1">
    <property type="nucleotide sequence ID" value="NZ_BDCO01000001.1"/>
</dbReference>
<proteinExistence type="predicted"/>
<dbReference type="Pfam" id="PF03425">
    <property type="entry name" value="CBM_11"/>
    <property type="match status" value="1"/>
</dbReference>
<evidence type="ECO:0000313" key="3">
    <source>
        <dbReference type="EMBL" id="GAT31495.1"/>
    </source>
</evidence>
<comment type="caution">
    <text evidence="3">The sequence shown here is derived from an EMBL/GenBank/DDBJ whole genome shotgun (WGS) entry which is preliminary data.</text>
</comment>